<proteinExistence type="predicted"/>
<evidence type="ECO:0000313" key="2">
    <source>
        <dbReference type="Proteomes" id="UP000259328"/>
    </source>
</evidence>
<sequence length="63" mass="7286">MAKVLVLSGGLSEKEKSYSSQMLDLFVKTYKKVHPNDELEFVDLNTTKHAEVFLSRNTFATYW</sequence>
<feature type="non-terminal residue" evidence="1">
    <location>
        <position position="63"/>
    </location>
</feature>
<dbReference type="AlphaFoldDB" id="A0A3B0P774"/>
<organism evidence="1 2">
    <name type="scientific">Mycoplasmopsis synoviae</name>
    <name type="common">Mycoplasma synoviae</name>
    <dbReference type="NCBI Taxonomy" id="2109"/>
    <lineage>
        <taxon>Bacteria</taxon>
        <taxon>Bacillati</taxon>
        <taxon>Mycoplasmatota</taxon>
        <taxon>Mycoplasmoidales</taxon>
        <taxon>Metamycoplasmataceae</taxon>
        <taxon>Mycoplasmopsis</taxon>
    </lineage>
</organism>
<gene>
    <name evidence="1" type="ORF">NCTC10124_00173</name>
</gene>
<accession>A0A3B0P774</accession>
<dbReference type="Proteomes" id="UP000259328">
    <property type="component" value="Chromosome"/>
</dbReference>
<dbReference type="EMBL" id="LS991953">
    <property type="protein sequence ID" value="SYV92449.1"/>
    <property type="molecule type" value="Genomic_DNA"/>
</dbReference>
<name>A0A3B0P774_MYCSY</name>
<dbReference type="InterPro" id="IPR029039">
    <property type="entry name" value="Flavoprotein-like_sf"/>
</dbReference>
<dbReference type="SUPFAM" id="SSF52218">
    <property type="entry name" value="Flavoproteins"/>
    <property type="match status" value="1"/>
</dbReference>
<reference evidence="2" key="1">
    <citation type="submission" date="2018-06" db="EMBL/GenBank/DDBJ databases">
        <authorList>
            <consortium name="Pathogen Informatics"/>
        </authorList>
    </citation>
    <scope>NUCLEOTIDE SEQUENCE [LARGE SCALE GENOMIC DNA]</scope>
    <source>
        <strain evidence="2">NCTC10124</strain>
    </source>
</reference>
<protein>
    <submittedName>
        <fullName evidence="1">Azoreductase</fullName>
    </submittedName>
</protein>
<dbReference type="Gene3D" id="3.40.50.360">
    <property type="match status" value="1"/>
</dbReference>
<evidence type="ECO:0000313" key="1">
    <source>
        <dbReference type="EMBL" id="SYV92449.1"/>
    </source>
</evidence>